<dbReference type="SMART" id="SM00267">
    <property type="entry name" value="GGDEF"/>
    <property type="match status" value="1"/>
</dbReference>
<evidence type="ECO:0000259" key="3">
    <source>
        <dbReference type="PROSITE" id="PS50887"/>
    </source>
</evidence>
<dbReference type="FunFam" id="3.30.70.270:FF:000001">
    <property type="entry name" value="Diguanylate cyclase domain protein"/>
    <property type="match status" value="1"/>
</dbReference>
<dbReference type="SUPFAM" id="SSF55781">
    <property type="entry name" value="GAF domain-like"/>
    <property type="match status" value="1"/>
</dbReference>
<feature type="domain" description="GGDEF" evidence="3">
    <location>
        <begin position="1228"/>
        <end position="1361"/>
    </location>
</feature>
<keyword evidence="2" id="KW-0175">Coiled coil</keyword>
<dbReference type="RefSeq" id="WP_126753334.1">
    <property type="nucleotide sequence ID" value="NZ_PIPY01000001.1"/>
</dbReference>
<name>A0A432YQS5_9GAMM</name>
<dbReference type="InterPro" id="IPR029787">
    <property type="entry name" value="Nucleotide_cyclase"/>
</dbReference>
<keyword evidence="5" id="KW-1185">Reference proteome</keyword>
<gene>
    <name evidence="4" type="ORF">CWI71_00745</name>
</gene>
<reference evidence="5" key="1">
    <citation type="journal article" date="2018" name="Front. Microbiol.">
        <title>Genome-Based Analysis Reveals the Taxonomy and Diversity of the Family Idiomarinaceae.</title>
        <authorList>
            <person name="Liu Y."/>
            <person name="Lai Q."/>
            <person name="Shao Z."/>
        </authorList>
    </citation>
    <scope>NUCLEOTIDE SEQUENCE [LARGE SCALE GENOMIC DNA]</scope>
    <source>
        <strain evidence="5">CVS-6</strain>
    </source>
</reference>
<dbReference type="InterPro" id="IPR041664">
    <property type="entry name" value="AAA_16"/>
</dbReference>
<evidence type="ECO:0000256" key="1">
    <source>
        <dbReference type="ARBA" id="ARBA00001946"/>
    </source>
</evidence>
<evidence type="ECO:0000256" key="2">
    <source>
        <dbReference type="SAM" id="Coils"/>
    </source>
</evidence>
<organism evidence="4 5">
    <name type="scientific">Pseudidiomarina insulisalsae</name>
    <dbReference type="NCBI Taxonomy" id="575789"/>
    <lineage>
        <taxon>Bacteria</taxon>
        <taxon>Pseudomonadati</taxon>
        <taxon>Pseudomonadota</taxon>
        <taxon>Gammaproteobacteria</taxon>
        <taxon>Alteromonadales</taxon>
        <taxon>Idiomarinaceae</taxon>
        <taxon>Pseudidiomarina</taxon>
    </lineage>
</organism>
<evidence type="ECO:0000313" key="5">
    <source>
        <dbReference type="Proteomes" id="UP000288259"/>
    </source>
</evidence>
<dbReference type="SUPFAM" id="SSF52540">
    <property type="entry name" value="P-loop containing nucleoside triphosphate hydrolases"/>
    <property type="match status" value="1"/>
</dbReference>
<evidence type="ECO:0000313" key="4">
    <source>
        <dbReference type="EMBL" id="RUO63626.1"/>
    </source>
</evidence>
<dbReference type="InterPro" id="IPR029016">
    <property type="entry name" value="GAF-like_dom_sf"/>
</dbReference>
<dbReference type="Gene3D" id="3.40.50.300">
    <property type="entry name" value="P-loop containing nucleotide triphosphate hydrolases"/>
    <property type="match status" value="1"/>
</dbReference>
<dbReference type="SMART" id="SM00065">
    <property type="entry name" value="GAF"/>
    <property type="match status" value="1"/>
</dbReference>
<dbReference type="Gene3D" id="3.30.450.40">
    <property type="match status" value="1"/>
</dbReference>
<dbReference type="CDD" id="cd01949">
    <property type="entry name" value="GGDEF"/>
    <property type="match status" value="1"/>
</dbReference>
<dbReference type="Pfam" id="PF00990">
    <property type="entry name" value="GGDEF"/>
    <property type="match status" value="1"/>
</dbReference>
<dbReference type="SUPFAM" id="SSF55073">
    <property type="entry name" value="Nucleotide cyclase"/>
    <property type="match status" value="1"/>
</dbReference>
<dbReference type="Pfam" id="PF13185">
    <property type="entry name" value="GAF_2"/>
    <property type="match status" value="1"/>
</dbReference>
<dbReference type="Pfam" id="PF13191">
    <property type="entry name" value="AAA_16"/>
    <property type="match status" value="1"/>
</dbReference>
<dbReference type="EMBL" id="PIPY01000001">
    <property type="protein sequence ID" value="RUO63626.1"/>
    <property type="molecule type" value="Genomic_DNA"/>
</dbReference>
<dbReference type="GO" id="GO:0003824">
    <property type="term" value="F:catalytic activity"/>
    <property type="evidence" value="ECO:0007669"/>
    <property type="project" value="UniProtKB-ARBA"/>
</dbReference>
<dbReference type="OrthoDB" id="9801841at2"/>
<dbReference type="PROSITE" id="PS50887">
    <property type="entry name" value="GGDEF"/>
    <property type="match status" value="1"/>
</dbReference>
<dbReference type="NCBIfam" id="TIGR00254">
    <property type="entry name" value="GGDEF"/>
    <property type="match status" value="1"/>
</dbReference>
<dbReference type="Proteomes" id="UP000288259">
    <property type="component" value="Unassembled WGS sequence"/>
</dbReference>
<dbReference type="InterPro" id="IPR000160">
    <property type="entry name" value="GGDEF_dom"/>
</dbReference>
<feature type="coiled-coil region" evidence="2">
    <location>
        <begin position="823"/>
        <end position="850"/>
    </location>
</feature>
<dbReference type="InterPro" id="IPR043128">
    <property type="entry name" value="Rev_trsase/Diguanyl_cyclase"/>
</dbReference>
<sequence>MLTQIPFYGRERELRQLNTAAAVARQGTPQLIWVSGSSGVGKTALIRQAIEQNSDHHFLVLTGKFEQYGQYRPYSGWLHALDELANFVHAQPAEQRDRWQETVRNELGQHAALLAEMAPALGTLLAQQHKSASAAHDIPPAEIKHQIKAAFLRLLRLFKKQGQTCVMVLDDAQWMDTASLELLEWLPTQLDNVPLLFIVTYRDSALSESHPLTLTLQQLEQQSRMITHTIEVAPFSRDDVALILADLLARPFAECHELCETLMAQCHGNPLFLFQLLRMLQEQNWLYTDANGHWHWHIDSIRAADVNGSIAELMHQRFQSLASATQNLLSQAACIGVEFDAALLAAINDRAVTEISGQLEDAIVEGFIHRTEATGNDTFRFCHDRMQEAAHQALDTESSQQIHAALACHLQAKLSAAERAERVIEITHHLQLAQPLLDSSAAVRQLMELSLVAARKAKLSAAFKSALDILRGGMLELPDNLWATDPEFAYELYLERGELEYLNREFAQAEHFIDLAIENEPDTFKRINLYAKRIVQCTLQARYHEAISVARYALAELHEGLPKDRFRQERDHEIERFERLLGQRSLAELGDLPEMSDRHHRAHLRLLITLGPACYRAHPSLWSLLVARQARLCIEHGVIAAAGYTFPALGGLLIHLNKGTGQHAEQLYQATQTLSVRLGNPAERSMSELMMGSSLSHWFQPARRASDNYLEAYRIGQQSANLQYAVYGFGHDTYARFFQGESISELIPRVRFYLDYAEQRGNLWGIDLMTGALRLFAQLAGAQEQKQIPQRVRELSEADYLDACERHQNLQVLCLYHVMRMFVGLLKNDRAQALESLEQAESRLDSISVQGLLPSSQFHVAKLLIQGVQGAVAREQLISALESYRNWEADAPENFRHWRQLLQAELAHLDGQFEQAIELYDLAFKAAGKQENWLAAAVITKHIEDFWQQKNHHAFATLYRQQHLYSCERFNCEQVIEARRQQRTAPAQRSQVLSTESVIHIVQSLASFTELEHLLPVVLDVVVEHTGSERLAILLERDGELQLAIRRDGDDVCCFPEPNHEEPRQQLPLQAIQYVARTQKPLHFNQRNIHEFNFSAGRGWRDLAQGVALALPLVYLGETVGVLYLENRSESFTFDERQMPIIELIAAQTATCIRTIDLMQRLENEGKARQEAELRMKVADAEVASQKKLRDEMQKLANTDPLTELPNRRLFIARLEEVWQQTVQAGQATAAVLMLDIDYFKTINDQFGHSAGDAVLMKLAEHFHEVLRRDDLAARIGGEEFGIIIDGSDYQQAEEIAERLCKRIAEHSVEHKNQRIRFTVSIGVAQVLPTDTDYEAILHRADQSLYAAKDSGRNQIYVHSS</sequence>
<comment type="cofactor">
    <cofactor evidence="1">
        <name>Mg(2+)</name>
        <dbReference type="ChEBI" id="CHEBI:18420"/>
    </cofactor>
</comment>
<dbReference type="InterPro" id="IPR003018">
    <property type="entry name" value="GAF"/>
</dbReference>
<dbReference type="InterPro" id="IPR027417">
    <property type="entry name" value="P-loop_NTPase"/>
</dbReference>
<dbReference type="InterPro" id="IPR053159">
    <property type="entry name" value="Hybrid_Histidine_Kinase"/>
</dbReference>
<dbReference type="Gene3D" id="3.30.70.270">
    <property type="match status" value="1"/>
</dbReference>
<dbReference type="PANTHER" id="PTHR43642:SF1">
    <property type="entry name" value="HYBRID SIGNAL TRANSDUCTION HISTIDINE KINASE G"/>
    <property type="match status" value="1"/>
</dbReference>
<accession>A0A432YQS5</accession>
<proteinExistence type="predicted"/>
<comment type="caution">
    <text evidence="4">The sequence shown here is derived from an EMBL/GenBank/DDBJ whole genome shotgun (WGS) entry which is preliminary data.</text>
</comment>
<dbReference type="PANTHER" id="PTHR43642">
    <property type="entry name" value="HYBRID SIGNAL TRANSDUCTION HISTIDINE KINASE G"/>
    <property type="match status" value="1"/>
</dbReference>
<protein>
    <recommendedName>
        <fullName evidence="3">GGDEF domain-containing protein</fullName>
    </recommendedName>
</protein>